<reference evidence="1 2" key="1">
    <citation type="submission" date="2016-10" db="EMBL/GenBank/DDBJ databases">
        <authorList>
            <person name="de Groot N.N."/>
        </authorList>
    </citation>
    <scope>NUCLEOTIDE SEQUENCE [LARGE SCALE GENOMIC DNA]</scope>
    <source>
        <strain evidence="1 2">D15d</strain>
    </source>
</reference>
<accession>A0A1H5SXZ4</accession>
<proteinExistence type="predicted"/>
<evidence type="ECO:0000313" key="2">
    <source>
        <dbReference type="Proteomes" id="UP000236726"/>
    </source>
</evidence>
<evidence type="ECO:0000313" key="1">
    <source>
        <dbReference type="EMBL" id="SEF54808.1"/>
    </source>
</evidence>
<dbReference type="EMBL" id="FNUL01000003">
    <property type="protein sequence ID" value="SEF54808.1"/>
    <property type="molecule type" value="Genomic_DNA"/>
</dbReference>
<dbReference type="Proteomes" id="UP000236726">
    <property type="component" value="Unassembled WGS sequence"/>
</dbReference>
<sequence length="223" mass="25895">MNKYRIVFLIVLLIIAVLNIATISQDKKHDIKENESYFINEDEFLESHEGETGDTLRFKDGSWIKLEDIKVYKELPDYAIDSIVSEGKYGLESKLQDEFGKNISDEIPDGYVYVEVEFHFSDNYDPKLRIDSGIQLYYDDKIEYNAGNPIITDNIQCYDAAGAMTDSFTGLFLFKNGDNIFKKLFLVNEERLNEGCVSIGYGSWYLKTKTDEDWRFIIKESRD</sequence>
<name>A0A1H5SXZ4_9FIRM</name>
<dbReference type="AlphaFoldDB" id="A0A1H5SXZ4"/>
<organism evidence="1 2">
    <name type="scientific">Lachnospira multipara</name>
    <dbReference type="NCBI Taxonomy" id="28051"/>
    <lineage>
        <taxon>Bacteria</taxon>
        <taxon>Bacillati</taxon>
        <taxon>Bacillota</taxon>
        <taxon>Clostridia</taxon>
        <taxon>Lachnospirales</taxon>
        <taxon>Lachnospiraceae</taxon>
        <taxon>Lachnospira</taxon>
    </lineage>
</organism>
<protein>
    <submittedName>
        <fullName evidence="1">Uncharacterized protein</fullName>
    </submittedName>
</protein>
<keyword evidence="2" id="KW-1185">Reference proteome</keyword>
<gene>
    <name evidence="1" type="ORF">SAMN05216537_103167</name>
</gene>
<dbReference type="RefSeq" id="WP_103952350.1">
    <property type="nucleotide sequence ID" value="NZ_FNUL01000003.1"/>
</dbReference>